<feature type="domain" description="Carbohydrate kinase PfkB" evidence="12">
    <location>
        <begin position="3"/>
        <end position="295"/>
    </location>
</feature>
<dbReference type="GO" id="GO:0019303">
    <property type="term" value="P:D-ribose catabolic process"/>
    <property type="evidence" value="ECO:0007669"/>
    <property type="project" value="UniProtKB-UniRule"/>
</dbReference>
<keyword evidence="5 10" id="KW-0418">Kinase</keyword>
<feature type="binding site" evidence="10">
    <location>
        <position position="292"/>
    </location>
    <ligand>
        <name>K(+)</name>
        <dbReference type="ChEBI" id="CHEBI:29103"/>
    </ligand>
</feature>
<evidence type="ECO:0000256" key="10">
    <source>
        <dbReference type="HAMAP-Rule" id="MF_01987"/>
    </source>
</evidence>
<feature type="binding site" evidence="10">
    <location>
        <position position="283"/>
    </location>
    <ligand>
        <name>K(+)</name>
        <dbReference type="ChEBI" id="CHEBI:29103"/>
    </ligand>
</feature>
<dbReference type="PANTHER" id="PTHR10584">
    <property type="entry name" value="SUGAR KINASE"/>
    <property type="match status" value="1"/>
</dbReference>
<comment type="function">
    <text evidence="10">Catalyzes the phosphorylation of ribose at O-5 in a reaction requiring ATP and magnesium. The resulting D-ribose-5-phosphate can then be used either for sythesis of nucleotides, histidine, and tryptophan, or as a component of the pentose phosphate pathway.</text>
</comment>
<dbReference type="NCBIfam" id="NF008353">
    <property type="entry name" value="PRK11142.1"/>
    <property type="match status" value="1"/>
</dbReference>
<dbReference type="InterPro" id="IPR029056">
    <property type="entry name" value="Ribokinase-like"/>
</dbReference>
<evidence type="ECO:0000256" key="8">
    <source>
        <dbReference type="ARBA" id="ARBA00022958"/>
    </source>
</evidence>
<feature type="binding site" evidence="10">
    <location>
        <begin position="221"/>
        <end position="226"/>
    </location>
    <ligand>
        <name>ATP</name>
        <dbReference type="ChEBI" id="CHEBI:30616"/>
    </ligand>
</feature>
<protein>
    <recommendedName>
        <fullName evidence="10 11">Ribokinase</fullName>
        <shortName evidence="10">RK</shortName>
        <ecNumber evidence="10 11">2.7.1.15</ecNumber>
    </recommendedName>
</protein>
<feature type="binding site" evidence="10">
    <location>
        <position position="247"/>
    </location>
    <ligand>
        <name>K(+)</name>
        <dbReference type="ChEBI" id="CHEBI:29103"/>
    </ligand>
</feature>
<evidence type="ECO:0000256" key="1">
    <source>
        <dbReference type="ARBA" id="ARBA00022490"/>
    </source>
</evidence>
<dbReference type="PRINTS" id="PR00990">
    <property type="entry name" value="RIBOKINASE"/>
</dbReference>
<accession>A0A923I010</accession>
<evidence type="ECO:0000313" key="13">
    <source>
        <dbReference type="EMBL" id="MBC3883421.1"/>
    </source>
</evidence>
<feature type="binding site" evidence="10">
    <location>
        <position position="253"/>
    </location>
    <ligand>
        <name>substrate</name>
    </ligand>
</feature>
<comment type="caution">
    <text evidence="13">The sequence shown here is derived from an EMBL/GenBank/DDBJ whole genome shotgun (WGS) entry which is preliminary data.</text>
</comment>
<feature type="binding site" evidence="10">
    <location>
        <begin position="40"/>
        <end position="44"/>
    </location>
    <ligand>
        <name>substrate</name>
    </ligand>
</feature>
<dbReference type="GO" id="GO:0004747">
    <property type="term" value="F:ribokinase activity"/>
    <property type="evidence" value="ECO:0007669"/>
    <property type="project" value="UniProtKB-UniRule"/>
</dbReference>
<evidence type="ECO:0000256" key="5">
    <source>
        <dbReference type="ARBA" id="ARBA00022777"/>
    </source>
</evidence>
<evidence type="ECO:0000256" key="7">
    <source>
        <dbReference type="ARBA" id="ARBA00022842"/>
    </source>
</evidence>
<reference evidence="13" key="1">
    <citation type="submission" date="2020-08" db="EMBL/GenBank/DDBJ databases">
        <title>Novel species isolated from subtropical streams in China.</title>
        <authorList>
            <person name="Lu H."/>
        </authorList>
    </citation>
    <scope>NUCLEOTIDE SEQUENCE</scope>
    <source>
        <strain evidence="13">LX22W</strain>
    </source>
</reference>
<comment type="cofactor">
    <cofactor evidence="10">
        <name>Mg(2+)</name>
        <dbReference type="ChEBI" id="CHEBI:18420"/>
    </cofactor>
    <text evidence="10">Requires a divalent cation, most likely magnesium in vivo, as an electrophilic catalyst to aid phosphoryl group transfer. It is the chelate of the metal and the nucleotide that is the actual substrate.</text>
</comment>
<dbReference type="RefSeq" id="WP_186918041.1">
    <property type="nucleotide sequence ID" value="NZ_JACOFZ010000015.1"/>
</dbReference>
<feature type="binding site" evidence="10">
    <location>
        <begin position="12"/>
        <end position="14"/>
    </location>
    <ligand>
        <name>substrate</name>
    </ligand>
</feature>
<comment type="catalytic activity">
    <reaction evidence="10">
        <text>D-ribose + ATP = D-ribose 5-phosphate + ADP + H(+)</text>
        <dbReference type="Rhea" id="RHEA:13697"/>
        <dbReference type="ChEBI" id="CHEBI:15378"/>
        <dbReference type="ChEBI" id="CHEBI:30616"/>
        <dbReference type="ChEBI" id="CHEBI:47013"/>
        <dbReference type="ChEBI" id="CHEBI:78346"/>
        <dbReference type="ChEBI" id="CHEBI:456216"/>
        <dbReference type="EC" id="2.7.1.15"/>
    </reaction>
</comment>
<evidence type="ECO:0000259" key="12">
    <source>
        <dbReference type="Pfam" id="PF00294"/>
    </source>
</evidence>
<evidence type="ECO:0000256" key="4">
    <source>
        <dbReference type="ARBA" id="ARBA00022741"/>
    </source>
</evidence>
<comment type="subunit">
    <text evidence="10">Homodimer.</text>
</comment>
<keyword evidence="1 10" id="KW-0963">Cytoplasm</keyword>
<dbReference type="InterPro" id="IPR011611">
    <property type="entry name" value="PfkB_dom"/>
</dbReference>
<keyword evidence="3 10" id="KW-0479">Metal-binding</keyword>
<dbReference type="PANTHER" id="PTHR10584:SF166">
    <property type="entry name" value="RIBOKINASE"/>
    <property type="match status" value="1"/>
</dbReference>
<dbReference type="GO" id="GO:0046872">
    <property type="term" value="F:metal ion binding"/>
    <property type="evidence" value="ECO:0007669"/>
    <property type="project" value="UniProtKB-KW"/>
</dbReference>
<evidence type="ECO:0000256" key="2">
    <source>
        <dbReference type="ARBA" id="ARBA00022679"/>
    </source>
</evidence>
<feature type="binding site" evidence="10">
    <location>
        <position position="249"/>
    </location>
    <ligand>
        <name>K(+)</name>
        <dbReference type="ChEBI" id="CHEBI:29103"/>
    </ligand>
</feature>
<comment type="caution">
    <text evidence="10">Lacks conserved residue(s) required for the propagation of feature annotation.</text>
</comment>
<evidence type="ECO:0000256" key="3">
    <source>
        <dbReference type="ARBA" id="ARBA00022723"/>
    </source>
</evidence>
<feature type="active site" description="Proton acceptor" evidence="10">
    <location>
        <position position="253"/>
    </location>
</feature>
<dbReference type="Pfam" id="PF00294">
    <property type="entry name" value="PfkB"/>
    <property type="match status" value="1"/>
</dbReference>
<dbReference type="GO" id="GO:0005524">
    <property type="term" value="F:ATP binding"/>
    <property type="evidence" value="ECO:0007669"/>
    <property type="project" value="UniProtKB-UniRule"/>
</dbReference>
<evidence type="ECO:0000313" key="14">
    <source>
        <dbReference type="Proteomes" id="UP000627446"/>
    </source>
</evidence>
<dbReference type="EC" id="2.7.1.15" evidence="10 11"/>
<comment type="subcellular location">
    <subcellularLocation>
        <location evidence="10">Cytoplasm</location>
    </subcellularLocation>
</comment>
<name>A0A923I010_9BURK</name>
<dbReference type="InterPro" id="IPR002139">
    <property type="entry name" value="Ribo/fructo_kinase"/>
</dbReference>
<evidence type="ECO:0000256" key="11">
    <source>
        <dbReference type="NCBIfam" id="TIGR02152"/>
    </source>
</evidence>
<dbReference type="Gene3D" id="3.40.1190.20">
    <property type="match status" value="1"/>
</dbReference>
<dbReference type="SUPFAM" id="SSF53613">
    <property type="entry name" value="Ribokinase-like"/>
    <property type="match status" value="1"/>
</dbReference>
<comment type="activity regulation">
    <text evidence="10">Activated by a monovalent cation that binds near, but not in, the active site. The most likely occupant of the site in vivo is potassium. Ion binding induces a conformational change that may alter substrate affinity.</text>
</comment>
<keyword evidence="14" id="KW-1185">Reference proteome</keyword>
<keyword evidence="8 10" id="KW-0630">Potassium</keyword>
<gene>
    <name evidence="10 13" type="primary">rbsK</name>
    <name evidence="13" type="ORF">H8K36_18675</name>
</gene>
<feature type="binding site" evidence="10">
    <location>
        <position position="288"/>
    </location>
    <ligand>
        <name>K(+)</name>
        <dbReference type="ChEBI" id="CHEBI:29103"/>
    </ligand>
</feature>
<keyword evidence="2 10" id="KW-0808">Transferase</keyword>
<feature type="binding site" evidence="10">
    <location>
        <position position="185"/>
    </location>
    <ligand>
        <name>ATP</name>
        <dbReference type="ChEBI" id="CHEBI:30616"/>
    </ligand>
</feature>
<feature type="binding site" evidence="10">
    <location>
        <position position="141"/>
    </location>
    <ligand>
        <name>substrate</name>
    </ligand>
</feature>
<keyword evidence="6 10" id="KW-0067">ATP-binding</keyword>
<keyword evidence="7 10" id="KW-0460">Magnesium</keyword>
<dbReference type="NCBIfam" id="TIGR02152">
    <property type="entry name" value="D_ribokin_bact"/>
    <property type="match status" value="1"/>
</dbReference>
<keyword evidence="9 10" id="KW-0119">Carbohydrate metabolism</keyword>
<dbReference type="CDD" id="cd01174">
    <property type="entry name" value="ribokinase"/>
    <property type="match status" value="1"/>
</dbReference>
<evidence type="ECO:0000256" key="6">
    <source>
        <dbReference type="ARBA" id="ARBA00022840"/>
    </source>
</evidence>
<feature type="binding site" evidence="10">
    <location>
        <position position="286"/>
    </location>
    <ligand>
        <name>K(+)</name>
        <dbReference type="ChEBI" id="CHEBI:29103"/>
    </ligand>
</feature>
<feature type="binding site" evidence="10">
    <location>
        <begin position="252"/>
        <end position="253"/>
    </location>
    <ligand>
        <name>ATP</name>
        <dbReference type="ChEBI" id="CHEBI:30616"/>
    </ligand>
</feature>
<evidence type="ECO:0000256" key="9">
    <source>
        <dbReference type="ARBA" id="ARBA00023277"/>
    </source>
</evidence>
<dbReference type="EMBL" id="JACOFZ010000015">
    <property type="protein sequence ID" value="MBC3883421.1"/>
    <property type="molecule type" value="Genomic_DNA"/>
</dbReference>
<dbReference type="Proteomes" id="UP000627446">
    <property type="component" value="Unassembled WGS sequence"/>
</dbReference>
<dbReference type="InterPro" id="IPR011877">
    <property type="entry name" value="Ribokinase"/>
</dbReference>
<comment type="similarity">
    <text evidence="10">Belongs to the carbohydrate kinase PfkB family. Ribokinase subfamily.</text>
</comment>
<sequence length="304" mass="31984">MKPKIAVLGSINMDLVFKTPRMPTPGETLMGESFHQIHGGKGANQAVAAARMGAMVDFIACIGDDDFGSRSLKALNDEGIQTQHIRVVKSCATGVAGILLDQHGENSIILAPGANAKLNITDVEAARLTIKSSQVLVCQLETPIDSVSKAIHLAHHAGVAVILNPAPMQKLDDGLLASIDYLILNETEIEQLTGITVKESTEALVAAQQLQSRGVGIVIITLGAHGVFVADKLENYALPAYQVEVVDTTGAGDTFVGSFAVGIAQGMPLRDACDLAQRAAALAVTQLGAQTSIPHRASVERHFR</sequence>
<dbReference type="GO" id="GO:0005829">
    <property type="term" value="C:cytosol"/>
    <property type="evidence" value="ECO:0007669"/>
    <property type="project" value="TreeGrafter"/>
</dbReference>
<dbReference type="FunFam" id="3.40.1190.20:FF:000012">
    <property type="entry name" value="Ribokinase"/>
    <property type="match status" value="1"/>
</dbReference>
<dbReference type="HAMAP" id="MF_01987">
    <property type="entry name" value="Ribokinase"/>
    <property type="match status" value="1"/>
</dbReference>
<proteinExistence type="inferred from homology"/>
<organism evidence="13 14">
    <name type="scientific">Undibacterium nitidum</name>
    <dbReference type="NCBI Taxonomy" id="2762298"/>
    <lineage>
        <taxon>Bacteria</taxon>
        <taxon>Pseudomonadati</taxon>
        <taxon>Pseudomonadota</taxon>
        <taxon>Betaproteobacteria</taxon>
        <taxon>Burkholderiales</taxon>
        <taxon>Oxalobacteraceae</taxon>
        <taxon>Undibacterium</taxon>
    </lineage>
</organism>
<dbReference type="AlphaFoldDB" id="A0A923I010"/>
<comment type="pathway">
    <text evidence="10">Carbohydrate metabolism; D-ribose degradation; D-ribose 5-phosphate from beta-D-ribopyranose: step 2/2.</text>
</comment>
<keyword evidence="4 10" id="KW-0547">Nucleotide-binding</keyword>